<keyword evidence="8" id="KW-1185">Reference proteome</keyword>
<dbReference type="InterPro" id="IPR036052">
    <property type="entry name" value="TrpB-like_PALP_sf"/>
</dbReference>
<feature type="region of interest" description="Disordered" evidence="5">
    <location>
        <begin position="258"/>
        <end position="280"/>
    </location>
</feature>
<dbReference type="InParanoid" id="A0A136IRT8"/>
<dbReference type="EMBL" id="KQ964261">
    <property type="protein sequence ID" value="KXJ87635.1"/>
    <property type="molecule type" value="Genomic_DNA"/>
</dbReference>
<dbReference type="SUPFAM" id="SSF53686">
    <property type="entry name" value="Tryptophan synthase beta subunit-like PLP-dependent enzymes"/>
    <property type="match status" value="2"/>
</dbReference>
<dbReference type="GO" id="GO:0000287">
    <property type="term" value="F:magnesium ion binding"/>
    <property type="evidence" value="ECO:0007669"/>
    <property type="project" value="TreeGrafter"/>
</dbReference>
<evidence type="ECO:0000256" key="4">
    <source>
        <dbReference type="ARBA" id="ARBA00023239"/>
    </source>
</evidence>
<dbReference type="CDD" id="cd01562">
    <property type="entry name" value="Thr-dehyd"/>
    <property type="match status" value="1"/>
</dbReference>
<evidence type="ECO:0000313" key="8">
    <source>
        <dbReference type="Proteomes" id="UP000070501"/>
    </source>
</evidence>
<dbReference type="FunCoup" id="A0A136IRT8">
    <property type="interactions" value="1129"/>
</dbReference>
<comment type="cofactor">
    <cofactor evidence="1">
        <name>pyridoxal 5'-phosphate</name>
        <dbReference type="ChEBI" id="CHEBI:597326"/>
    </cofactor>
</comment>
<gene>
    <name evidence="7" type="ORF">Micbo1qcDRAFT_167175</name>
</gene>
<dbReference type="AlphaFoldDB" id="A0A136IRT8"/>
<dbReference type="PANTHER" id="PTHR43050:SF1">
    <property type="entry name" value="SERINE RACEMASE"/>
    <property type="match status" value="1"/>
</dbReference>
<dbReference type="Gene3D" id="3.40.50.1100">
    <property type="match status" value="3"/>
</dbReference>
<dbReference type="GO" id="GO:0005524">
    <property type="term" value="F:ATP binding"/>
    <property type="evidence" value="ECO:0007669"/>
    <property type="project" value="TreeGrafter"/>
</dbReference>
<feature type="region of interest" description="Disordered" evidence="5">
    <location>
        <begin position="1"/>
        <end position="85"/>
    </location>
</feature>
<dbReference type="PANTHER" id="PTHR43050">
    <property type="entry name" value="SERINE / THREONINE RACEMASE FAMILY MEMBER"/>
    <property type="match status" value="1"/>
</dbReference>
<feature type="domain" description="Tryptophan synthase beta chain-like PALP" evidence="6">
    <location>
        <begin position="87"/>
        <end position="230"/>
    </location>
</feature>
<proteinExistence type="inferred from homology"/>
<organism evidence="7 8">
    <name type="scientific">Microdochium bolleyi</name>
    <dbReference type="NCBI Taxonomy" id="196109"/>
    <lineage>
        <taxon>Eukaryota</taxon>
        <taxon>Fungi</taxon>
        <taxon>Dikarya</taxon>
        <taxon>Ascomycota</taxon>
        <taxon>Pezizomycotina</taxon>
        <taxon>Sordariomycetes</taxon>
        <taxon>Xylariomycetidae</taxon>
        <taxon>Xylariales</taxon>
        <taxon>Microdochiaceae</taxon>
        <taxon>Microdochium</taxon>
    </lineage>
</organism>
<dbReference type="Proteomes" id="UP000070501">
    <property type="component" value="Unassembled WGS sequence"/>
</dbReference>
<dbReference type="Pfam" id="PF00291">
    <property type="entry name" value="PALP"/>
    <property type="match status" value="2"/>
</dbReference>
<dbReference type="FunFam" id="3.40.50.1100:FF:000005">
    <property type="entry name" value="Threonine dehydratase catabolic"/>
    <property type="match status" value="1"/>
</dbReference>
<evidence type="ECO:0000313" key="7">
    <source>
        <dbReference type="EMBL" id="KXJ87635.1"/>
    </source>
</evidence>
<keyword evidence="4" id="KW-0456">Lyase</keyword>
<evidence type="ECO:0000256" key="2">
    <source>
        <dbReference type="ARBA" id="ARBA00010869"/>
    </source>
</evidence>
<dbReference type="GO" id="GO:0030170">
    <property type="term" value="F:pyridoxal phosphate binding"/>
    <property type="evidence" value="ECO:0007669"/>
    <property type="project" value="TreeGrafter"/>
</dbReference>
<feature type="domain" description="Tryptophan synthase beta chain-like PALP" evidence="6">
    <location>
        <begin position="283"/>
        <end position="410"/>
    </location>
</feature>
<comment type="similarity">
    <text evidence="2">Belongs to the serine/threonine dehydratase family.</text>
</comment>
<evidence type="ECO:0000256" key="1">
    <source>
        <dbReference type="ARBA" id="ARBA00001933"/>
    </source>
</evidence>
<feature type="compositionally biased region" description="Low complexity" evidence="5">
    <location>
        <begin position="29"/>
        <end position="67"/>
    </location>
</feature>
<sequence length="450" mass="47349">MADPATSPPLTRAGVQAAHERIRPYVHHTPTLTNATLTALASSPRTPSSSSPATAAKETADTTSSAEAEARAEVGETTAPVNGSGKKAPVMRLYFKCENMQRIGAFKARGAFHALGRLIDEPGWLEGGGREKGVVTHSSGNHAQALSLAARQHGIPAHIVMPTISPPPKIAATRGYGANIRFSGSTSTEREAEVAKVQAETGARLIPPYDHPDIILGQGTLGLELQEDAAALIAAEEQDAAVDGAAFFDYRAPESKTLERNLRRQGSSATANGNTSPAKKTRKGLDVILAPCGGGGMLSGVALSCEGTGIKVFGCEPSHQGADDAKRGYESGQRVRTVKTLTIADGLRTPLGDYPWGVIYERKLVSGFYSVGEEQIKAAMRLVYERMKMVIEPSAAVPLAVALYDEGFRDMVSREAGEEGWDVGIVFSGGNVELGMLGELFAAKPEGEGA</sequence>
<protein>
    <submittedName>
        <fullName evidence="7">Pyridoxal-phosphate dependent enzyme-domain-containing protein</fullName>
    </submittedName>
</protein>
<dbReference type="GO" id="GO:0008721">
    <property type="term" value="F:D-serine ammonia-lyase activity"/>
    <property type="evidence" value="ECO:0007669"/>
    <property type="project" value="TreeGrafter"/>
</dbReference>
<name>A0A136IRT8_9PEZI</name>
<evidence type="ECO:0000259" key="6">
    <source>
        <dbReference type="Pfam" id="PF00291"/>
    </source>
</evidence>
<keyword evidence="3" id="KW-0663">Pyridoxal phosphate</keyword>
<evidence type="ECO:0000256" key="5">
    <source>
        <dbReference type="SAM" id="MobiDB-lite"/>
    </source>
</evidence>
<dbReference type="GO" id="GO:0003941">
    <property type="term" value="F:L-serine ammonia-lyase activity"/>
    <property type="evidence" value="ECO:0007669"/>
    <property type="project" value="TreeGrafter"/>
</dbReference>
<accession>A0A136IRT8</accession>
<dbReference type="STRING" id="196109.A0A136IRT8"/>
<dbReference type="GO" id="GO:0030378">
    <property type="term" value="F:serine racemase activity"/>
    <property type="evidence" value="ECO:0007669"/>
    <property type="project" value="TreeGrafter"/>
</dbReference>
<feature type="compositionally biased region" description="Polar residues" evidence="5">
    <location>
        <begin position="264"/>
        <end position="278"/>
    </location>
</feature>
<dbReference type="OrthoDB" id="271064at2759"/>
<dbReference type="InterPro" id="IPR001926">
    <property type="entry name" value="TrpB-like_PALP"/>
</dbReference>
<evidence type="ECO:0000256" key="3">
    <source>
        <dbReference type="ARBA" id="ARBA00022898"/>
    </source>
</evidence>
<dbReference type="GO" id="GO:0018114">
    <property type="term" value="F:threonine racemase activity"/>
    <property type="evidence" value="ECO:0007669"/>
    <property type="project" value="TreeGrafter"/>
</dbReference>
<reference evidence="8" key="1">
    <citation type="submission" date="2016-02" db="EMBL/GenBank/DDBJ databases">
        <title>Draft genome sequence of Microdochium bolleyi, a fungal endophyte of beachgrass.</title>
        <authorList>
            <consortium name="DOE Joint Genome Institute"/>
            <person name="David A.S."/>
            <person name="May G."/>
            <person name="Haridas S."/>
            <person name="Lim J."/>
            <person name="Wang M."/>
            <person name="Labutti K."/>
            <person name="Lipzen A."/>
            <person name="Barry K."/>
            <person name="Grigoriev I.V."/>
        </authorList>
    </citation>
    <scope>NUCLEOTIDE SEQUENCE [LARGE SCALE GENOMIC DNA]</scope>
    <source>
        <strain evidence="8">J235TASD1</strain>
    </source>
</reference>